<reference evidence="4" key="1">
    <citation type="submission" date="2016-10" db="EMBL/GenBank/DDBJ databases">
        <authorList>
            <person name="Varghese N."/>
            <person name="Submissions S."/>
        </authorList>
    </citation>
    <scope>NUCLEOTIDE SEQUENCE [LARGE SCALE GENOMIC DNA]</scope>
    <source>
        <strain evidence="4">ATCC 25963</strain>
    </source>
</reference>
<dbReference type="PROSITE" id="PS51257">
    <property type="entry name" value="PROKAR_LIPOPROTEIN"/>
    <property type="match status" value="1"/>
</dbReference>
<sequence length="321" mass="33231">MRVALGIACVLSSLSACGRLAPPKGSAGVDESAASAPDPESFYRVTRRDDRACEGLVCGGFSARRVDHDTAVCGDGSRRRECWIGVIDLSALGLEAGREQELRAAVEDGRALVRGTLARPGALIVSEGWFGRTGAEPSGTFYRLNGIYAGCEREPCPLAHAYRLNSGWDTVIAGLDLTGTGVSPAVEALTRRAMHATPDGVLVAGTTRLVRGPNGSMQELVASEIYTRAIPAGGVACAGGMCAPGEFCQTPPGQCDAIDRGTCSGPVGAHTVEFAPVCGCDGKTYSNDGARWLGRTGRAHEGACKLPPAPKPKGSRGEGSR</sequence>
<dbReference type="STRING" id="54.SAMN02745121_04064"/>
<dbReference type="RefSeq" id="WP_096327850.1">
    <property type="nucleotide sequence ID" value="NZ_FOMX01000013.1"/>
</dbReference>
<dbReference type="InterPro" id="IPR036058">
    <property type="entry name" value="Kazal_dom_sf"/>
</dbReference>
<evidence type="ECO:0000313" key="4">
    <source>
        <dbReference type="Proteomes" id="UP000199400"/>
    </source>
</evidence>
<evidence type="ECO:0000259" key="2">
    <source>
        <dbReference type="Pfam" id="PF20533"/>
    </source>
</evidence>
<protein>
    <recommendedName>
        <fullName evidence="2">DUF6748 domain-containing protein</fullName>
    </recommendedName>
</protein>
<accession>A0A1I2A7H1</accession>
<dbReference type="InterPro" id="IPR046636">
    <property type="entry name" value="DUF6748"/>
</dbReference>
<proteinExistence type="predicted"/>
<dbReference type="Gene3D" id="3.30.60.30">
    <property type="match status" value="1"/>
</dbReference>
<dbReference type="Proteomes" id="UP000199400">
    <property type="component" value="Unassembled WGS sequence"/>
</dbReference>
<gene>
    <name evidence="3" type="ORF">SAMN02745121_04064</name>
</gene>
<dbReference type="EMBL" id="FOMX01000013">
    <property type="protein sequence ID" value="SFE38893.1"/>
    <property type="molecule type" value="Genomic_DNA"/>
</dbReference>
<dbReference type="Pfam" id="PF20533">
    <property type="entry name" value="DUF6748"/>
    <property type="match status" value="1"/>
</dbReference>
<feature type="domain" description="DUF6748" evidence="2">
    <location>
        <begin position="43"/>
        <end position="228"/>
    </location>
</feature>
<evidence type="ECO:0000313" key="3">
    <source>
        <dbReference type="EMBL" id="SFE38893.1"/>
    </source>
</evidence>
<dbReference type="AlphaFoldDB" id="A0A1I2A7H1"/>
<name>A0A1I2A7H1_9BACT</name>
<evidence type="ECO:0000256" key="1">
    <source>
        <dbReference type="SAM" id="MobiDB-lite"/>
    </source>
</evidence>
<dbReference type="OrthoDB" id="5502365at2"/>
<organism evidence="3 4">
    <name type="scientific">Nannocystis exedens</name>
    <dbReference type="NCBI Taxonomy" id="54"/>
    <lineage>
        <taxon>Bacteria</taxon>
        <taxon>Pseudomonadati</taxon>
        <taxon>Myxococcota</taxon>
        <taxon>Polyangia</taxon>
        <taxon>Nannocystales</taxon>
        <taxon>Nannocystaceae</taxon>
        <taxon>Nannocystis</taxon>
    </lineage>
</organism>
<feature type="region of interest" description="Disordered" evidence="1">
    <location>
        <begin position="301"/>
        <end position="321"/>
    </location>
</feature>
<keyword evidence="4" id="KW-1185">Reference proteome</keyword>
<dbReference type="SUPFAM" id="SSF100895">
    <property type="entry name" value="Kazal-type serine protease inhibitors"/>
    <property type="match status" value="1"/>
</dbReference>